<comment type="caution">
    <text evidence="1">The sequence shown here is derived from an EMBL/GenBank/DDBJ whole genome shotgun (WGS) entry which is preliminary data.</text>
</comment>
<reference evidence="1 2" key="1">
    <citation type="journal article" date="2020" name="FEMS Microbiol. Ecol.">
        <title>Temporal dynamics of bacterial communities during seed development and maturation.</title>
        <authorList>
            <person name="Chesneau G."/>
            <person name="Torres-Cortes G."/>
            <person name="Briand M."/>
            <person name="Darrasse A."/>
            <person name="Preveaux A."/>
            <person name="Marais C."/>
            <person name="Jacques M.A."/>
            <person name="Shade A."/>
            <person name="Barret M."/>
        </authorList>
    </citation>
    <scope>NUCLEOTIDE SEQUENCE [LARGE SCALE GENOMIC DNA]</scope>
    <source>
        <strain evidence="1 2">CFBP13709</strain>
    </source>
</reference>
<protein>
    <submittedName>
        <fullName evidence="1">DUF2591 family protein</fullName>
    </submittedName>
</protein>
<name>A0ACC5PVW4_ENTAG</name>
<organism evidence="1 2">
    <name type="scientific">Enterobacter agglomerans</name>
    <name type="common">Erwinia herbicola</name>
    <name type="synonym">Pantoea agglomerans</name>
    <dbReference type="NCBI Taxonomy" id="549"/>
    <lineage>
        <taxon>Bacteria</taxon>
        <taxon>Pseudomonadati</taxon>
        <taxon>Pseudomonadota</taxon>
        <taxon>Gammaproteobacteria</taxon>
        <taxon>Enterobacterales</taxon>
        <taxon>Erwiniaceae</taxon>
        <taxon>Pantoea</taxon>
        <taxon>Pantoea agglomerans group</taxon>
    </lineage>
</organism>
<gene>
    <name evidence="1" type="ORF">IFT41_25010</name>
</gene>
<dbReference type="EMBL" id="JACYNR010000076">
    <property type="protein sequence ID" value="MBD8129357.1"/>
    <property type="molecule type" value="Genomic_DNA"/>
</dbReference>
<keyword evidence="2" id="KW-1185">Reference proteome</keyword>
<dbReference type="Proteomes" id="UP000610459">
    <property type="component" value="Unassembled WGS sequence"/>
</dbReference>
<proteinExistence type="predicted"/>
<accession>A0ACC5PVW4</accession>
<evidence type="ECO:0000313" key="1">
    <source>
        <dbReference type="EMBL" id="MBD8129357.1"/>
    </source>
</evidence>
<sequence length="123" mass="13504">MNYAEMSDFEVNKAVAVALGGVATTDYRGLAIYDMGESQPLVVSQCMHSKGDFLPCNSWADAGPIIMGNKITILHDEQLGWCAGVAYWVDGYEFGFSKCEYAHPNPLRAAMIAFLMMQEQPNA</sequence>
<evidence type="ECO:0000313" key="2">
    <source>
        <dbReference type="Proteomes" id="UP000610459"/>
    </source>
</evidence>